<evidence type="ECO:0000313" key="3">
    <source>
        <dbReference type="Proteomes" id="UP000838878"/>
    </source>
</evidence>
<reference evidence="2" key="1">
    <citation type="submission" date="2021-12" db="EMBL/GenBank/DDBJ databases">
        <authorList>
            <person name="Martin H S."/>
        </authorList>
    </citation>
    <scope>NUCLEOTIDE SEQUENCE</scope>
</reference>
<evidence type="ECO:0000256" key="1">
    <source>
        <dbReference type="SAM" id="Phobius"/>
    </source>
</evidence>
<dbReference type="AlphaFoldDB" id="A0A8J9VPX3"/>
<dbReference type="Proteomes" id="UP000838878">
    <property type="component" value="Chromosome 6"/>
</dbReference>
<keyword evidence="3" id="KW-1185">Reference proteome</keyword>
<organism evidence="2 3">
    <name type="scientific">Brenthis ino</name>
    <name type="common">lesser marbled fritillary</name>
    <dbReference type="NCBI Taxonomy" id="405034"/>
    <lineage>
        <taxon>Eukaryota</taxon>
        <taxon>Metazoa</taxon>
        <taxon>Ecdysozoa</taxon>
        <taxon>Arthropoda</taxon>
        <taxon>Hexapoda</taxon>
        <taxon>Insecta</taxon>
        <taxon>Pterygota</taxon>
        <taxon>Neoptera</taxon>
        <taxon>Endopterygota</taxon>
        <taxon>Lepidoptera</taxon>
        <taxon>Glossata</taxon>
        <taxon>Ditrysia</taxon>
        <taxon>Papilionoidea</taxon>
        <taxon>Nymphalidae</taxon>
        <taxon>Heliconiinae</taxon>
        <taxon>Argynnini</taxon>
        <taxon>Brenthis</taxon>
    </lineage>
</organism>
<proteinExistence type="predicted"/>
<dbReference type="OrthoDB" id="7477040at2759"/>
<protein>
    <submittedName>
        <fullName evidence="2">Uncharacterized protein</fullName>
    </submittedName>
</protein>
<keyword evidence="1" id="KW-1133">Transmembrane helix</keyword>
<dbReference type="EMBL" id="OV170226">
    <property type="protein sequence ID" value="CAH0727603.1"/>
    <property type="molecule type" value="Genomic_DNA"/>
</dbReference>
<feature type="transmembrane region" description="Helical" evidence="1">
    <location>
        <begin position="12"/>
        <end position="36"/>
    </location>
</feature>
<evidence type="ECO:0000313" key="2">
    <source>
        <dbReference type="EMBL" id="CAH0727603.1"/>
    </source>
</evidence>
<keyword evidence="1" id="KW-0812">Transmembrane</keyword>
<keyword evidence="1" id="KW-0472">Membrane</keyword>
<feature type="non-terminal residue" evidence="2">
    <location>
        <position position="236"/>
    </location>
</feature>
<sequence>MADAVEAGAGLAWRLLATLEGGSLLVATSALIAYTARLKLCKKRRYRIINSVLVSNTSSRIGRELKSKLEAHGYTVRVPSEGNTACLDKVDALVVIGAEFEPGLEGISQLVTQDVYDNLKLLETLSYSVKRGGCITWACSRGSGGAGAARDAGGTDTAYAAASSAFDAVLRASLQYIARISHCDGVWIDRCATTEQTVDRIIDEFSSTTPQDSIFSLRNTAHNVSTFFGRWLKMIT</sequence>
<name>A0A8J9VPX3_9NEOP</name>
<gene>
    <name evidence="2" type="ORF">BINO364_LOCUS12919</name>
</gene>
<accession>A0A8J9VPX3</accession>